<dbReference type="Proteomes" id="UP000509126">
    <property type="component" value="Chromosome"/>
</dbReference>
<dbReference type="RefSeq" id="WP_174894475.1">
    <property type="nucleotide sequence ID" value="NZ_CP054803.1"/>
</dbReference>
<name>A0A6N1MIC1_ACILW</name>
<dbReference type="AlphaFoldDB" id="A0A6N1MIC1"/>
<accession>A0A6N1MIC1</accession>
<reference evidence="1 2" key="1">
    <citation type="submission" date="2019-11" db="EMBL/GenBank/DDBJ databases">
        <title>FDA dAtabase for Regulatory Grade micrObial Sequences (FDA-ARGOS): Supporting development and validation of Infectious Disease Dx tests.</title>
        <authorList>
            <person name="Patel R."/>
            <person name="Rucinski S."/>
            <person name="Tallon L."/>
            <person name="Sadzewicz L."/>
            <person name="Vavikolanu K."/>
            <person name="Mehta A."/>
            <person name="Aluvathingal J."/>
            <person name="Nadendla S."/>
            <person name="Nandy P."/>
            <person name="Geyer C."/>
            <person name="Yan Y."/>
            <person name="Sichtig H."/>
        </authorList>
    </citation>
    <scope>NUCLEOTIDE SEQUENCE [LARGE SCALE GENOMIC DNA]</scope>
    <source>
        <strain evidence="1 2">FDAARGOS_557</strain>
    </source>
</reference>
<evidence type="ECO:0000313" key="1">
    <source>
        <dbReference type="EMBL" id="QKU21753.1"/>
    </source>
</evidence>
<proteinExistence type="predicted"/>
<organism evidence="1 2">
    <name type="scientific">Acinetobacter lwoffii</name>
    <dbReference type="NCBI Taxonomy" id="28090"/>
    <lineage>
        <taxon>Bacteria</taxon>
        <taxon>Pseudomonadati</taxon>
        <taxon>Pseudomonadota</taxon>
        <taxon>Gammaproteobacteria</taxon>
        <taxon>Moraxellales</taxon>
        <taxon>Moraxellaceae</taxon>
        <taxon>Acinetobacter</taxon>
    </lineage>
</organism>
<evidence type="ECO:0008006" key="3">
    <source>
        <dbReference type="Google" id="ProtNLM"/>
    </source>
</evidence>
<protein>
    <recommendedName>
        <fullName evidence="3">C2H2-type domain-containing protein</fullName>
    </recommendedName>
</protein>
<dbReference type="EMBL" id="CP054803">
    <property type="protein sequence ID" value="QKU21753.1"/>
    <property type="molecule type" value="Genomic_DNA"/>
</dbReference>
<evidence type="ECO:0000313" key="2">
    <source>
        <dbReference type="Proteomes" id="UP000509126"/>
    </source>
</evidence>
<sequence>MYDFYCPHCSWGMNREDINDQAHEDDHIGEWDIECTSCKKVFELQAEAGIDYWVHVKEPQEQK</sequence>
<gene>
    <name evidence="1" type="ORF">FOB19_10280</name>
</gene>